<gene>
    <name evidence="1" type="ORF">CS022_13085</name>
</gene>
<name>A0A4Q0YQF0_9GAMM</name>
<protein>
    <submittedName>
        <fullName evidence="1">Uncharacterized protein</fullName>
    </submittedName>
</protein>
<accession>A0A4Q0YQF0</accession>
<comment type="caution">
    <text evidence="1">The sequence shown here is derived from an EMBL/GenBank/DDBJ whole genome shotgun (WGS) entry which is preliminary data.</text>
</comment>
<proteinExistence type="predicted"/>
<organism evidence="1 2">
    <name type="scientific">Veronia nyctiphanis</name>
    <dbReference type="NCBI Taxonomy" id="1278244"/>
    <lineage>
        <taxon>Bacteria</taxon>
        <taxon>Pseudomonadati</taxon>
        <taxon>Pseudomonadota</taxon>
        <taxon>Gammaproteobacteria</taxon>
        <taxon>Vibrionales</taxon>
        <taxon>Vibrionaceae</taxon>
        <taxon>Veronia</taxon>
    </lineage>
</organism>
<dbReference type="AlphaFoldDB" id="A0A4Q0YQF0"/>
<dbReference type="Proteomes" id="UP000290287">
    <property type="component" value="Unassembled WGS sequence"/>
</dbReference>
<reference evidence="1 2" key="1">
    <citation type="submission" date="2017-10" db="EMBL/GenBank/DDBJ databases">
        <title>Nyctiphanis sp. nov., isolated from the stomach of the euphausiid Nyctiphanes simplex (Hansen, 1911) in the Gulf of California.</title>
        <authorList>
            <person name="Gomez-Gil B."/>
            <person name="Aguilar-Mendez M."/>
            <person name="Lopez-Cortes A."/>
            <person name="Gomez-Gutierrez J."/>
            <person name="Roque A."/>
            <person name="Lang E."/>
            <person name="Gonzalez-Castillo A."/>
        </authorList>
    </citation>
    <scope>NUCLEOTIDE SEQUENCE [LARGE SCALE GENOMIC DNA]</scope>
    <source>
        <strain evidence="1 2">CAIM 600</strain>
    </source>
</reference>
<evidence type="ECO:0000313" key="2">
    <source>
        <dbReference type="Proteomes" id="UP000290287"/>
    </source>
</evidence>
<dbReference type="EMBL" id="PEIB01000015">
    <property type="protein sequence ID" value="RXJ72795.1"/>
    <property type="molecule type" value="Genomic_DNA"/>
</dbReference>
<sequence>MDNKSFVIKEFLSHCYSAISGFNDLESITCSKRVAESIKSEINKTHKDLSKFLSSHGNNNVDGQALIRDLLYLIRLQNKDVRIKLISKLALQLSMISESYYYKVELKELSASLNPMNCSPSRVKHTYSEEQTRYSFRQYDVRRGGHL</sequence>
<keyword evidence="2" id="KW-1185">Reference proteome</keyword>
<evidence type="ECO:0000313" key="1">
    <source>
        <dbReference type="EMBL" id="RXJ72795.1"/>
    </source>
</evidence>